<reference evidence="4" key="1">
    <citation type="submission" date="2022-01" db="EMBL/GenBank/DDBJ databases">
        <title>Genome Sequence Resource for Two Populations of Ditylenchus destructor, the Migratory Endoparasitic Phytonematode.</title>
        <authorList>
            <person name="Zhang H."/>
            <person name="Lin R."/>
            <person name="Xie B."/>
        </authorList>
    </citation>
    <scope>NUCLEOTIDE SEQUENCE</scope>
    <source>
        <strain evidence="4">BazhouSP</strain>
    </source>
</reference>
<proteinExistence type="predicted"/>
<dbReference type="AlphaFoldDB" id="A0AAD4R4T4"/>
<feature type="transmembrane region" description="Helical" evidence="1">
    <location>
        <begin position="598"/>
        <end position="621"/>
    </location>
</feature>
<accession>A0AAD4R4T4</accession>
<dbReference type="PANTHER" id="PTHR45580:SF6">
    <property type="entry name" value="CARBOXYLESTERASE TYPE B DOMAIN-CONTAINING PROTEIN"/>
    <property type="match status" value="1"/>
</dbReference>
<feature type="chain" id="PRO_5042044391" evidence="2">
    <location>
        <begin position="24"/>
        <end position="653"/>
    </location>
</feature>
<evidence type="ECO:0000313" key="5">
    <source>
        <dbReference type="Proteomes" id="UP001201812"/>
    </source>
</evidence>
<dbReference type="Gene3D" id="3.40.50.1820">
    <property type="entry name" value="alpha/beta hydrolase"/>
    <property type="match status" value="1"/>
</dbReference>
<keyword evidence="1" id="KW-1133">Transmembrane helix</keyword>
<keyword evidence="1" id="KW-0472">Membrane</keyword>
<evidence type="ECO:0000256" key="2">
    <source>
        <dbReference type="SAM" id="SignalP"/>
    </source>
</evidence>
<name>A0AAD4R4T4_9BILA</name>
<organism evidence="4 5">
    <name type="scientific">Ditylenchus destructor</name>
    <dbReference type="NCBI Taxonomy" id="166010"/>
    <lineage>
        <taxon>Eukaryota</taxon>
        <taxon>Metazoa</taxon>
        <taxon>Ecdysozoa</taxon>
        <taxon>Nematoda</taxon>
        <taxon>Chromadorea</taxon>
        <taxon>Rhabditida</taxon>
        <taxon>Tylenchina</taxon>
        <taxon>Tylenchomorpha</taxon>
        <taxon>Sphaerularioidea</taxon>
        <taxon>Anguinidae</taxon>
        <taxon>Anguininae</taxon>
        <taxon>Ditylenchus</taxon>
    </lineage>
</organism>
<dbReference type="Pfam" id="PF00135">
    <property type="entry name" value="COesterase"/>
    <property type="match status" value="1"/>
</dbReference>
<dbReference type="InterPro" id="IPR002018">
    <property type="entry name" value="CarbesteraseB"/>
</dbReference>
<evidence type="ECO:0000313" key="4">
    <source>
        <dbReference type="EMBL" id="KAI1709975.1"/>
    </source>
</evidence>
<keyword evidence="2" id="KW-0732">Signal</keyword>
<keyword evidence="5" id="KW-1185">Reference proteome</keyword>
<dbReference type="PANTHER" id="PTHR45580">
    <property type="entry name" value="PROTEIN CBG05369"/>
    <property type="match status" value="1"/>
</dbReference>
<feature type="signal peptide" evidence="2">
    <location>
        <begin position="1"/>
        <end position="23"/>
    </location>
</feature>
<dbReference type="EMBL" id="JAKKPZ010000028">
    <property type="protein sequence ID" value="KAI1709975.1"/>
    <property type="molecule type" value="Genomic_DNA"/>
</dbReference>
<evidence type="ECO:0000256" key="1">
    <source>
        <dbReference type="SAM" id="Phobius"/>
    </source>
</evidence>
<gene>
    <name evidence="4" type="ORF">DdX_10987</name>
</gene>
<protein>
    <submittedName>
        <fullName evidence="4">Carboxylesterase family domain-containing protein</fullName>
    </submittedName>
</protein>
<evidence type="ECO:0000259" key="3">
    <source>
        <dbReference type="Pfam" id="PF00135"/>
    </source>
</evidence>
<sequence length="653" mass="74375">MSIALDLALFWMIILSIPYGTLSVDVTTLPSFVANTITTSRPALSTYLWKNFTPNINKPSEDDGRIRFVDVRISAGIVRGYVSYVAKRLAYVFKGIPIAEPPVGKLRFQKLRPLMPWSNVWNATKYRHACPSNTSRTLSPTKDWDEDCIYINVFADPKCRKGRVRCPVLFYIHGGGFITDSAVMFNETQIVQKYASDEVIFVLPAFRLGVLGFLDLGNDNIVPRNLGFYDIIFALNWTRREIKSFGGDPNKITAMGTSSGGSAVAYLLESPKVSQEMFKQGIITSGVPFLTNNGNRPQTSAILNQFKCFINETTNGTFSDAEKVDCLRNVSVRELIDTQRYNEDEYSLLFVGPETDTDLFPGNNLADMRTDYKARPLLITTTSTEKLPKDPIDVECDKAETPFGYKTRAVHQACIKRYNNTFRSAEDMLFFFGLHWEPVTYTLAEQMMDLYYPSMIKNFLKTGIPDPDWLQVDQSGNNYFLLDFQSRNNTVLIKPHSDRGLEDPEAVKFWLQDASILEEAEKKLSEQVQYRNSDDREGRNYTTHHSHLALPVLTYENFTLETRDYMPISDPVEGLISSERASMFVHDTVKPMRELWSAFWLSLTTVFILSTVIVIIGIRLLRQYRNARGYSSPNGYYTETTQLVSKSETTQYT</sequence>
<feature type="domain" description="Carboxylesterase type B" evidence="3">
    <location>
        <begin position="71"/>
        <end position="387"/>
    </location>
</feature>
<dbReference type="SUPFAM" id="SSF53474">
    <property type="entry name" value="alpha/beta-Hydrolases"/>
    <property type="match status" value="1"/>
</dbReference>
<dbReference type="InterPro" id="IPR029058">
    <property type="entry name" value="AB_hydrolase_fold"/>
</dbReference>
<keyword evidence="1" id="KW-0812">Transmembrane</keyword>
<comment type="caution">
    <text evidence="4">The sequence shown here is derived from an EMBL/GenBank/DDBJ whole genome shotgun (WGS) entry which is preliminary data.</text>
</comment>
<dbReference type="Proteomes" id="UP001201812">
    <property type="component" value="Unassembled WGS sequence"/>
</dbReference>